<dbReference type="InterPro" id="IPR050570">
    <property type="entry name" value="Cell_wall_metabolism_enzyme"/>
</dbReference>
<dbReference type="InterPro" id="IPR011055">
    <property type="entry name" value="Dup_hybrid_motif"/>
</dbReference>
<reference evidence="2 3" key="1">
    <citation type="journal article" date="2016" name="Nat. Commun.">
        <title>Thousands of microbial genomes shed light on interconnected biogeochemical processes in an aquifer system.</title>
        <authorList>
            <person name="Anantharaman K."/>
            <person name="Brown C.T."/>
            <person name="Hug L.A."/>
            <person name="Sharon I."/>
            <person name="Castelle C.J."/>
            <person name="Probst A.J."/>
            <person name="Thomas B.C."/>
            <person name="Singh A."/>
            <person name="Wilkins M.J."/>
            <person name="Karaoz U."/>
            <person name="Brodie E.L."/>
            <person name="Williams K.H."/>
            <person name="Hubbard S.S."/>
            <person name="Banfield J.F."/>
        </authorList>
    </citation>
    <scope>NUCLEOTIDE SEQUENCE [LARGE SCALE GENOMIC DNA]</scope>
</reference>
<dbReference type="Pfam" id="PF01551">
    <property type="entry name" value="Peptidase_M23"/>
    <property type="match status" value="1"/>
</dbReference>
<sequence length="203" mass="22417">MVIISGQLALRSFFLSPNSRLFSIVPPIPFWQKETRGEPIDFDFFASIFRRVRLSQGYGATRFAQLRYPSRWHNGVDIAARTGSTVHSPMPGTVVMTGDQDKYCPRRGYGKFAAVKNTEDSAVILYAHLSAIQVKTGQKIKEEQAIGLSGSTGLSTAPHLHVTVFRSGTFRVEDNKSCGPSPEGKDTDPIIYFDSLSSIAENK</sequence>
<comment type="caution">
    <text evidence="2">The sequence shown here is derived from an EMBL/GenBank/DDBJ whole genome shotgun (WGS) entry which is preliminary data.</text>
</comment>
<dbReference type="CDD" id="cd12797">
    <property type="entry name" value="M23_peptidase"/>
    <property type="match status" value="1"/>
</dbReference>
<dbReference type="STRING" id="1798644.A2122_00190"/>
<protein>
    <recommendedName>
        <fullName evidence="1">M23ase beta-sheet core domain-containing protein</fullName>
    </recommendedName>
</protein>
<evidence type="ECO:0000313" key="3">
    <source>
        <dbReference type="Proteomes" id="UP000176648"/>
    </source>
</evidence>
<dbReference type="Proteomes" id="UP000176648">
    <property type="component" value="Unassembled WGS sequence"/>
</dbReference>
<dbReference type="InterPro" id="IPR016047">
    <property type="entry name" value="M23ase_b-sheet_dom"/>
</dbReference>
<dbReference type="GO" id="GO:0004222">
    <property type="term" value="F:metalloendopeptidase activity"/>
    <property type="evidence" value="ECO:0007669"/>
    <property type="project" value="TreeGrafter"/>
</dbReference>
<dbReference type="SUPFAM" id="SSF51261">
    <property type="entry name" value="Duplicated hybrid motif"/>
    <property type="match status" value="1"/>
</dbReference>
<evidence type="ECO:0000259" key="1">
    <source>
        <dbReference type="Pfam" id="PF01551"/>
    </source>
</evidence>
<name>A0A1G2C6N4_9BACT</name>
<dbReference type="EMBL" id="MHKU01000013">
    <property type="protein sequence ID" value="OGY97028.1"/>
    <property type="molecule type" value="Genomic_DNA"/>
</dbReference>
<dbReference type="AlphaFoldDB" id="A0A1G2C6N4"/>
<feature type="domain" description="M23ase beta-sheet core" evidence="1">
    <location>
        <begin position="73"/>
        <end position="168"/>
    </location>
</feature>
<dbReference type="PANTHER" id="PTHR21666:SF270">
    <property type="entry name" value="MUREIN HYDROLASE ACTIVATOR ENVC"/>
    <property type="match status" value="1"/>
</dbReference>
<accession>A0A1G2C6N4</accession>
<evidence type="ECO:0000313" key="2">
    <source>
        <dbReference type="EMBL" id="OGY97028.1"/>
    </source>
</evidence>
<dbReference type="PANTHER" id="PTHR21666">
    <property type="entry name" value="PEPTIDASE-RELATED"/>
    <property type="match status" value="1"/>
</dbReference>
<organism evidence="2 3">
    <name type="scientific">Candidatus Liptonbacteria bacterium GWB1_49_6</name>
    <dbReference type="NCBI Taxonomy" id="1798644"/>
    <lineage>
        <taxon>Bacteria</taxon>
        <taxon>Candidatus Liptoniibacteriota</taxon>
    </lineage>
</organism>
<dbReference type="Gene3D" id="2.70.70.10">
    <property type="entry name" value="Glucose Permease (Domain IIA)"/>
    <property type="match status" value="1"/>
</dbReference>
<gene>
    <name evidence="2" type="ORF">A2122_00190</name>
</gene>
<proteinExistence type="predicted"/>